<evidence type="ECO:0000256" key="9">
    <source>
        <dbReference type="HAMAP-Rule" id="MF_00772"/>
    </source>
</evidence>
<dbReference type="GO" id="GO:0003908">
    <property type="term" value="F:methylated-DNA-[protein]-cysteine S-methyltransferase activity"/>
    <property type="evidence" value="ECO:0007669"/>
    <property type="project" value="UniProtKB-UniRule"/>
</dbReference>
<evidence type="ECO:0000256" key="7">
    <source>
        <dbReference type="ARBA" id="ARBA00023204"/>
    </source>
</evidence>
<dbReference type="InterPro" id="IPR036631">
    <property type="entry name" value="MGMT_N_sf"/>
</dbReference>
<dbReference type="InterPro" id="IPR023546">
    <property type="entry name" value="MGMT"/>
</dbReference>
<evidence type="ECO:0000259" key="11">
    <source>
        <dbReference type="Pfam" id="PF02870"/>
    </source>
</evidence>
<dbReference type="EC" id="2.1.1.63" evidence="9"/>
<dbReference type="Pfam" id="PF01035">
    <property type="entry name" value="DNA_binding_1"/>
    <property type="match status" value="1"/>
</dbReference>
<keyword evidence="6 9" id="KW-0227">DNA damage</keyword>
<feature type="active site" description="Nucleophile; methyl group acceptor" evidence="9">
    <location>
        <position position="121"/>
    </location>
</feature>
<gene>
    <name evidence="12" type="ORF">O3V59_20190</name>
</gene>
<dbReference type="GO" id="GO:0006307">
    <property type="term" value="P:DNA alkylation repair"/>
    <property type="evidence" value="ECO:0007669"/>
    <property type="project" value="UniProtKB-UniRule"/>
</dbReference>
<evidence type="ECO:0000256" key="8">
    <source>
        <dbReference type="ARBA" id="ARBA00049348"/>
    </source>
</evidence>
<dbReference type="SUPFAM" id="SSF53155">
    <property type="entry name" value="Methylated DNA-protein cysteine methyltransferase domain"/>
    <property type="match status" value="1"/>
</dbReference>
<keyword evidence="4 9" id="KW-0489">Methyltransferase</keyword>
<evidence type="ECO:0000256" key="4">
    <source>
        <dbReference type="ARBA" id="ARBA00022603"/>
    </source>
</evidence>
<dbReference type="GO" id="GO:0005737">
    <property type="term" value="C:cytoplasm"/>
    <property type="evidence" value="ECO:0007669"/>
    <property type="project" value="UniProtKB-SubCell"/>
</dbReference>
<evidence type="ECO:0000256" key="5">
    <source>
        <dbReference type="ARBA" id="ARBA00022679"/>
    </source>
</evidence>
<evidence type="ECO:0000313" key="12">
    <source>
        <dbReference type="EMBL" id="MDA5110664.1"/>
    </source>
</evidence>
<dbReference type="FunFam" id="1.10.10.10:FF:000214">
    <property type="entry name" value="Methylated-DNA--protein-cysteine methyltransferase"/>
    <property type="match status" value="1"/>
</dbReference>
<evidence type="ECO:0000256" key="3">
    <source>
        <dbReference type="ARBA" id="ARBA00022490"/>
    </source>
</evidence>
<comment type="catalytic activity">
    <reaction evidence="1 9">
        <text>a 4-O-methyl-thymidine in DNA + L-cysteinyl-[protein] = a thymidine in DNA + S-methyl-L-cysteinyl-[protein]</text>
        <dbReference type="Rhea" id="RHEA:53428"/>
        <dbReference type="Rhea" id="RHEA-COMP:10131"/>
        <dbReference type="Rhea" id="RHEA-COMP:10132"/>
        <dbReference type="Rhea" id="RHEA-COMP:13555"/>
        <dbReference type="Rhea" id="RHEA-COMP:13556"/>
        <dbReference type="ChEBI" id="CHEBI:29950"/>
        <dbReference type="ChEBI" id="CHEBI:82612"/>
        <dbReference type="ChEBI" id="CHEBI:137386"/>
        <dbReference type="ChEBI" id="CHEBI:137387"/>
        <dbReference type="EC" id="2.1.1.63"/>
    </reaction>
</comment>
<dbReference type="RefSeq" id="WP_271140891.1">
    <property type="nucleotide sequence ID" value="NZ_JAPYYP010000038.1"/>
</dbReference>
<dbReference type="Gene3D" id="3.30.160.70">
    <property type="entry name" value="Methylated DNA-protein cysteine methyltransferase domain"/>
    <property type="match status" value="1"/>
</dbReference>
<protein>
    <recommendedName>
        <fullName evidence="9">Methylated-DNA--protein-cysteine methyltransferase</fullName>
        <ecNumber evidence="9">2.1.1.63</ecNumber>
    </recommendedName>
    <alternativeName>
        <fullName evidence="9">6-O-methylguanine-DNA methyltransferase</fullName>
        <shortName evidence="9">MGMT</shortName>
    </alternativeName>
    <alternativeName>
        <fullName evidence="9">O-6-methylguanine-DNA-alkyltransferase</fullName>
    </alternativeName>
</protein>
<accession>A0A9X3TUG8</accession>
<name>A0A9X3TUG8_9BACL</name>
<dbReference type="InterPro" id="IPR036217">
    <property type="entry name" value="MethylDNA_cys_MeTrfase_DNAb"/>
</dbReference>
<dbReference type="NCBIfam" id="TIGR00589">
    <property type="entry name" value="ogt"/>
    <property type="match status" value="1"/>
</dbReference>
<dbReference type="InterPro" id="IPR036388">
    <property type="entry name" value="WH-like_DNA-bd_sf"/>
</dbReference>
<dbReference type="InterPro" id="IPR014048">
    <property type="entry name" value="MethylDNA_cys_MeTrfase_DNA-bd"/>
</dbReference>
<evidence type="ECO:0000256" key="1">
    <source>
        <dbReference type="ARBA" id="ARBA00001286"/>
    </source>
</evidence>
<organism evidence="12 13">
    <name type="scientific">Brevibacillus thermoruber</name>
    <dbReference type="NCBI Taxonomy" id="33942"/>
    <lineage>
        <taxon>Bacteria</taxon>
        <taxon>Bacillati</taxon>
        <taxon>Bacillota</taxon>
        <taxon>Bacilli</taxon>
        <taxon>Bacillales</taxon>
        <taxon>Paenibacillaceae</taxon>
        <taxon>Brevibacillus</taxon>
    </lineage>
</organism>
<dbReference type="AlphaFoldDB" id="A0A9X3TUG8"/>
<feature type="domain" description="Methylated-DNA-[protein]-cysteine S-methyltransferase DNA binding" evidence="10">
    <location>
        <begin position="70"/>
        <end position="149"/>
    </location>
</feature>
<keyword evidence="5 9" id="KW-0808">Transferase</keyword>
<reference evidence="12" key="1">
    <citation type="submission" date="2022-12" db="EMBL/GenBank/DDBJ databases">
        <title>Draft genome sequence of the thermophilic strain Brevibacillus thermoruber HT42, isolated from Los Humeros, Puebla, Mexico, with biotechnological potential.</title>
        <authorList>
            <person name="Lara Sanchez J."/>
            <person name="Solis Palacios R."/>
            <person name="Bustos Baena A.S."/>
            <person name="Ruz Baez A.E."/>
            <person name="Espinosa Luna G."/>
            <person name="Oliart Ros R.M."/>
        </authorList>
    </citation>
    <scope>NUCLEOTIDE SEQUENCE</scope>
    <source>
        <strain evidence="12">HT42</strain>
    </source>
</reference>
<sequence length="157" mass="17575">MAVGYFASPIGLLEVRGDRDEVTSIRFVARAEEAADTAADAVHICLRQLEEYFQGKRTAFQVPLKRTGTPFQRQVWSRVETVPFGRTAVYRDIAASLGRAGAVRAVGSANGQNRFAIVIPCHRIIGSDGSLRGYAWELWRKEWLLHHERRVTGSFLS</sequence>
<dbReference type="EMBL" id="JAPYYP010000038">
    <property type="protein sequence ID" value="MDA5110664.1"/>
    <property type="molecule type" value="Genomic_DNA"/>
</dbReference>
<comment type="subcellular location">
    <subcellularLocation>
        <location evidence="9">Cytoplasm</location>
    </subcellularLocation>
</comment>
<dbReference type="HAMAP" id="MF_00772">
    <property type="entry name" value="OGT"/>
    <property type="match status" value="1"/>
</dbReference>
<dbReference type="PANTHER" id="PTHR10815">
    <property type="entry name" value="METHYLATED-DNA--PROTEIN-CYSTEINE METHYLTRANSFERASE"/>
    <property type="match status" value="1"/>
</dbReference>
<keyword evidence="7 9" id="KW-0234">DNA repair</keyword>
<dbReference type="GO" id="GO:0032259">
    <property type="term" value="P:methylation"/>
    <property type="evidence" value="ECO:0007669"/>
    <property type="project" value="UniProtKB-KW"/>
</dbReference>
<feature type="domain" description="Methylguanine DNA methyltransferase ribonuclease-like" evidence="11">
    <location>
        <begin position="3"/>
        <end position="65"/>
    </location>
</feature>
<comment type="function">
    <text evidence="9">Involved in the cellular defense against the biological effects of O6-methylguanine (O6-MeG) and O4-methylthymine (O4-MeT) in DNA. Repairs the methylated nucleobase in DNA by stoichiometrically transferring the methyl group to a cysteine residue in the enzyme. This is a suicide reaction: the enzyme is irreversibly inactivated.</text>
</comment>
<keyword evidence="3 9" id="KW-0963">Cytoplasm</keyword>
<dbReference type="SUPFAM" id="SSF46767">
    <property type="entry name" value="Methylated DNA-protein cysteine methyltransferase, C-terminal domain"/>
    <property type="match status" value="1"/>
</dbReference>
<dbReference type="Proteomes" id="UP001151071">
    <property type="component" value="Unassembled WGS sequence"/>
</dbReference>
<comment type="catalytic activity">
    <reaction evidence="8 9">
        <text>a 6-O-methyl-2'-deoxyguanosine in DNA + L-cysteinyl-[protein] = S-methyl-L-cysteinyl-[protein] + a 2'-deoxyguanosine in DNA</text>
        <dbReference type="Rhea" id="RHEA:24000"/>
        <dbReference type="Rhea" id="RHEA-COMP:10131"/>
        <dbReference type="Rhea" id="RHEA-COMP:10132"/>
        <dbReference type="Rhea" id="RHEA-COMP:11367"/>
        <dbReference type="Rhea" id="RHEA-COMP:11368"/>
        <dbReference type="ChEBI" id="CHEBI:29950"/>
        <dbReference type="ChEBI" id="CHEBI:82612"/>
        <dbReference type="ChEBI" id="CHEBI:85445"/>
        <dbReference type="ChEBI" id="CHEBI:85448"/>
        <dbReference type="EC" id="2.1.1.63"/>
    </reaction>
</comment>
<dbReference type="CDD" id="cd06445">
    <property type="entry name" value="ATase"/>
    <property type="match status" value="1"/>
</dbReference>
<keyword evidence="13" id="KW-1185">Reference proteome</keyword>
<comment type="similarity">
    <text evidence="2 9">Belongs to the MGMT family.</text>
</comment>
<evidence type="ECO:0000313" key="13">
    <source>
        <dbReference type="Proteomes" id="UP001151071"/>
    </source>
</evidence>
<dbReference type="PROSITE" id="PS00374">
    <property type="entry name" value="MGMT"/>
    <property type="match status" value="1"/>
</dbReference>
<dbReference type="InterPro" id="IPR008332">
    <property type="entry name" value="MethylG_MeTrfase_N"/>
</dbReference>
<dbReference type="Pfam" id="PF02870">
    <property type="entry name" value="Methyltransf_1N"/>
    <property type="match status" value="1"/>
</dbReference>
<evidence type="ECO:0000256" key="2">
    <source>
        <dbReference type="ARBA" id="ARBA00008711"/>
    </source>
</evidence>
<proteinExistence type="inferred from homology"/>
<dbReference type="InterPro" id="IPR001497">
    <property type="entry name" value="MethylDNA_cys_MeTrfase_AS"/>
</dbReference>
<comment type="miscellaneous">
    <text evidence="9">This enzyme catalyzes only one turnover and therefore is not strictly catalytic. According to one definition, an enzyme is a biocatalyst that acts repeatedly and over many reaction cycles.</text>
</comment>
<evidence type="ECO:0000256" key="6">
    <source>
        <dbReference type="ARBA" id="ARBA00022763"/>
    </source>
</evidence>
<evidence type="ECO:0000259" key="10">
    <source>
        <dbReference type="Pfam" id="PF01035"/>
    </source>
</evidence>
<dbReference type="PANTHER" id="PTHR10815:SF13">
    <property type="entry name" value="METHYLATED-DNA--PROTEIN-CYSTEINE METHYLTRANSFERASE"/>
    <property type="match status" value="1"/>
</dbReference>
<dbReference type="Gene3D" id="1.10.10.10">
    <property type="entry name" value="Winged helix-like DNA-binding domain superfamily/Winged helix DNA-binding domain"/>
    <property type="match status" value="1"/>
</dbReference>
<comment type="caution">
    <text evidence="12">The sequence shown here is derived from an EMBL/GenBank/DDBJ whole genome shotgun (WGS) entry which is preliminary data.</text>
</comment>